<feature type="region of interest" description="Disordered" evidence="1">
    <location>
        <begin position="87"/>
        <end position="194"/>
    </location>
</feature>
<organism evidence="3 4">
    <name type="scientific">Paraglomus brasilianum</name>
    <dbReference type="NCBI Taxonomy" id="144538"/>
    <lineage>
        <taxon>Eukaryota</taxon>
        <taxon>Fungi</taxon>
        <taxon>Fungi incertae sedis</taxon>
        <taxon>Mucoromycota</taxon>
        <taxon>Glomeromycotina</taxon>
        <taxon>Glomeromycetes</taxon>
        <taxon>Paraglomerales</taxon>
        <taxon>Paraglomeraceae</taxon>
        <taxon>Paraglomus</taxon>
    </lineage>
</organism>
<evidence type="ECO:0000313" key="4">
    <source>
        <dbReference type="Proteomes" id="UP000789739"/>
    </source>
</evidence>
<dbReference type="AlphaFoldDB" id="A0A9N9G3K4"/>
<sequence length="194" mass="20024">MRNFILLLILTVAILISFSSATQHLTSRKSEIPGESRLFTLTSNNTGKLVCPTGTFKCKDKAGRCCPDGTECLPYAKCGGKGNDTGGNTGGNKPGNPVNNNVVNTTPGSDNTDATPSGSDGTTPTVDNAKGTTKGGDEPISGGKGGNEPTSGEDGVSNPVKKSRSSSNFSTSYPKSITPLPDIRKQPGFFPVPQ</sequence>
<feature type="chain" id="PRO_5040190949" evidence="2">
    <location>
        <begin position="22"/>
        <end position="194"/>
    </location>
</feature>
<proteinExistence type="predicted"/>
<reference evidence="3" key="1">
    <citation type="submission" date="2021-06" db="EMBL/GenBank/DDBJ databases">
        <authorList>
            <person name="Kallberg Y."/>
            <person name="Tangrot J."/>
            <person name="Rosling A."/>
        </authorList>
    </citation>
    <scope>NUCLEOTIDE SEQUENCE</scope>
    <source>
        <strain evidence="3">BR232B</strain>
    </source>
</reference>
<dbReference type="EMBL" id="CAJVPI010000822">
    <property type="protein sequence ID" value="CAG8574814.1"/>
    <property type="molecule type" value="Genomic_DNA"/>
</dbReference>
<keyword evidence="4" id="KW-1185">Reference proteome</keyword>
<gene>
    <name evidence="3" type="ORF">PBRASI_LOCUS6298</name>
</gene>
<evidence type="ECO:0000256" key="2">
    <source>
        <dbReference type="SAM" id="SignalP"/>
    </source>
</evidence>
<feature type="compositionally biased region" description="Low complexity" evidence="1">
    <location>
        <begin position="94"/>
        <end position="108"/>
    </location>
</feature>
<dbReference type="OrthoDB" id="2414008at2759"/>
<evidence type="ECO:0000313" key="3">
    <source>
        <dbReference type="EMBL" id="CAG8574814.1"/>
    </source>
</evidence>
<name>A0A9N9G3K4_9GLOM</name>
<dbReference type="Proteomes" id="UP000789739">
    <property type="component" value="Unassembled WGS sequence"/>
</dbReference>
<accession>A0A9N9G3K4</accession>
<feature type="signal peptide" evidence="2">
    <location>
        <begin position="1"/>
        <end position="21"/>
    </location>
</feature>
<keyword evidence="2" id="KW-0732">Signal</keyword>
<evidence type="ECO:0000256" key="1">
    <source>
        <dbReference type="SAM" id="MobiDB-lite"/>
    </source>
</evidence>
<protein>
    <submittedName>
        <fullName evidence="3">1985_t:CDS:1</fullName>
    </submittedName>
</protein>
<feature type="compositionally biased region" description="Polar residues" evidence="1">
    <location>
        <begin position="109"/>
        <end position="126"/>
    </location>
</feature>
<comment type="caution">
    <text evidence="3">The sequence shown here is derived from an EMBL/GenBank/DDBJ whole genome shotgun (WGS) entry which is preliminary data.</text>
</comment>